<evidence type="ECO:0000313" key="2">
    <source>
        <dbReference type="EMBL" id="PKI58288.1"/>
    </source>
</evidence>
<evidence type="ECO:0000313" key="3">
    <source>
        <dbReference type="Proteomes" id="UP000233551"/>
    </source>
</evidence>
<proteinExistence type="predicted"/>
<feature type="non-terminal residue" evidence="2">
    <location>
        <position position="234"/>
    </location>
</feature>
<dbReference type="AlphaFoldDB" id="A0A2I0JPQ9"/>
<feature type="region of interest" description="Disordered" evidence="1">
    <location>
        <begin position="127"/>
        <end position="169"/>
    </location>
</feature>
<reference evidence="2 3" key="1">
    <citation type="submission" date="2017-11" db="EMBL/GenBank/DDBJ databases">
        <title>De-novo sequencing of pomegranate (Punica granatum L.) genome.</title>
        <authorList>
            <person name="Akparov Z."/>
            <person name="Amiraslanov A."/>
            <person name="Hajiyeva S."/>
            <person name="Abbasov M."/>
            <person name="Kaur K."/>
            <person name="Hamwieh A."/>
            <person name="Solovyev V."/>
            <person name="Salamov A."/>
            <person name="Braich B."/>
            <person name="Kosarev P."/>
            <person name="Mahmoud A."/>
            <person name="Hajiyev E."/>
            <person name="Babayeva S."/>
            <person name="Izzatullayeva V."/>
            <person name="Mammadov A."/>
            <person name="Mammadov A."/>
            <person name="Sharifova S."/>
            <person name="Ojaghi J."/>
            <person name="Eynullazada K."/>
            <person name="Bayramov B."/>
            <person name="Abdulazimova A."/>
            <person name="Shahmuradov I."/>
        </authorList>
    </citation>
    <scope>NUCLEOTIDE SEQUENCE [LARGE SCALE GENOMIC DNA]</scope>
    <source>
        <strain evidence="3">cv. AG2017</strain>
        <tissue evidence="2">Leaf</tissue>
    </source>
</reference>
<accession>A0A2I0JPQ9</accession>
<gene>
    <name evidence="2" type="ORF">CRG98_021370</name>
</gene>
<sequence>MAKESCDSLDSRRIGRAPGSCPAATYLPDPSRLPHRHYYERSRGRWAGELGRACGGLGRALGLGRTRGSRAEGGRVGLGVEAGPNLRAKRVASFGLNPRRSGTGRITLEERAGPNLLGWTCTNQKMGRAREKENTGEDEDGRKGGVRRPRAAVPASERHGDCAGGRGRRRRLLPGLRRARKGRYEARVSWDRGDFRDFGEVSEFSGEGLSSLIAGNSGGSRGGNRGVLLRRVSP</sequence>
<dbReference type="EMBL" id="PGOL01001411">
    <property type="protein sequence ID" value="PKI58288.1"/>
    <property type="molecule type" value="Genomic_DNA"/>
</dbReference>
<protein>
    <submittedName>
        <fullName evidence="2">Uncharacterized protein</fullName>
    </submittedName>
</protein>
<keyword evidence="3" id="KW-1185">Reference proteome</keyword>
<organism evidence="2 3">
    <name type="scientific">Punica granatum</name>
    <name type="common">Pomegranate</name>
    <dbReference type="NCBI Taxonomy" id="22663"/>
    <lineage>
        <taxon>Eukaryota</taxon>
        <taxon>Viridiplantae</taxon>
        <taxon>Streptophyta</taxon>
        <taxon>Embryophyta</taxon>
        <taxon>Tracheophyta</taxon>
        <taxon>Spermatophyta</taxon>
        <taxon>Magnoliopsida</taxon>
        <taxon>eudicotyledons</taxon>
        <taxon>Gunneridae</taxon>
        <taxon>Pentapetalae</taxon>
        <taxon>rosids</taxon>
        <taxon>malvids</taxon>
        <taxon>Myrtales</taxon>
        <taxon>Lythraceae</taxon>
        <taxon>Punica</taxon>
    </lineage>
</organism>
<feature type="region of interest" description="Disordered" evidence="1">
    <location>
        <begin position="1"/>
        <end position="34"/>
    </location>
</feature>
<evidence type="ECO:0000256" key="1">
    <source>
        <dbReference type="SAM" id="MobiDB-lite"/>
    </source>
</evidence>
<dbReference type="Proteomes" id="UP000233551">
    <property type="component" value="Unassembled WGS sequence"/>
</dbReference>
<comment type="caution">
    <text evidence="2">The sequence shown here is derived from an EMBL/GenBank/DDBJ whole genome shotgun (WGS) entry which is preliminary data.</text>
</comment>
<feature type="compositionally biased region" description="Basic and acidic residues" evidence="1">
    <location>
        <begin position="128"/>
        <end position="143"/>
    </location>
</feature>
<name>A0A2I0JPQ9_PUNGR</name>
<feature type="compositionally biased region" description="Gly residues" evidence="1">
    <location>
        <begin position="216"/>
        <end position="225"/>
    </location>
</feature>
<feature type="compositionally biased region" description="Basic and acidic residues" evidence="1">
    <location>
        <begin position="1"/>
        <end position="13"/>
    </location>
</feature>
<feature type="region of interest" description="Disordered" evidence="1">
    <location>
        <begin position="212"/>
        <end position="234"/>
    </location>
</feature>